<comment type="caution">
    <text evidence="8">The sequence shown here is derived from an EMBL/GenBank/DDBJ whole genome shotgun (WGS) entry which is preliminary data.</text>
</comment>
<proteinExistence type="inferred from homology"/>
<comment type="similarity">
    <text evidence="5">Belongs to the NtaA/SnaA/DszA monooxygenase family.</text>
</comment>
<evidence type="ECO:0000256" key="5">
    <source>
        <dbReference type="ARBA" id="ARBA00033748"/>
    </source>
</evidence>
<dbReference type="RefSeq" id="WP_271169298.1">
    <property type="nucleotide sequence ID" value="NZ_BSFI01000019.1"/>
</dbReference>
<dbReference type="PANTHER" id="PTHR30011">
    <property type="entry name" value="ALKANESULFONATE MONOOXYGENASE-RELATED"/>
    <property type="match status" value="1"/>
</dbReference>
<dbReference type="EMBL" id="BSFI01000019">
    <property type="protein sequence ID" value="GLK69060.1"/>
    <property type="molecule type" value="Genomic_DNA"/>
</dbReference>
<dbReference type="Gene3D" id="3.20.20.30">
    <property type="entry name" value="Luciferase-like domain"/>
    <property type="match status" value="1"/>
</dbReference>
<keyword evidence="9" id="KW-1185">Reference proteome</keyword>
<dbReference type="NCBIfam" id="TIGR03860">
    <property type="entry name" value="FMN_nitrolo"/>
    <property type="match status" value="1"/>
</dbReference>
<dbReference type="InterPro" id="IPR011251">
    <property type="entry name" value="Luciferase-like_dom"/>
</dbReference>
<name>A0A9W6J1G3_9HYPH</name>
<dbReference type="InterPro" id="IPR036661">
    <property type="entry name" value="Luciferase-like_sf"/>
</dbReference>
<keyword evidence="2 6" id="KW-0288">FMN</keyword>
<feature type="domain" description="Luciferase-like" evidence="7">
    <location>
        <begin position="34"/>
        <end position="382"/>
    </location>
</feature>
<reference evidence="8" key="2">
    <citation type="submission" date="2023-01" db="EMBL/GenBank/DDBJ databases">
        <authorList>
            <person name="Sun Q."/>
            <person name="Evtushenko L."/>
        </authorList>
    </citation>
    <scope>NUCLEOTIDE SEQUENCE</scope>
    <source>
        <strain evidence="8">VKM B-2347</strain>
    </source>
</reference>
<organism evidence="8 9">
    <name type="scientific">Hansschlegelia plantiphila</name>
    <dbReference type="NCBI Taxonomy" id="374655"/>
    <lineage>
        <taxon>Bacteria</taxon>
        <taxon>Pseudomonadati</taxon>
        <taxon>Pseudomonadota</taxon>
        <taxon>Alphaproteobacteria</taxon>
        <taxon>Hyphomicrobiales</taxon>
        <taxon>Methylopilaceae</taxon>
        <taxon>Hansschlegelia</taxon>
    </lineage>
</organism>
<evidence type="ECO:0000313" key="8">
    <source>
        <dbReference type="EMBL" id="GLK69060.1"/>
    </source>
</evidence>
<dbReference type="GO" id="GO:0004497">
    <property type="term" value="F:monooxygenase activity"/>
    <property type="evidence" value="ECO:0007669"/>
    <property type="project" value="UniProtKB-KW"/>
</dbReference>
<dbReference type="CDD" id="cd01095">
    <property type="entry name" value="Nitrilotriacetate_monoxgenase"/>
    <property type="match status" value="1"/>
</dbReference>
<feature type="binding site" evidence="6">
    <location>
        <position position="144"/>
    </location>
    <ligand>
        <name>FMN</name>
        <dbReference type="ChEBI" id="CHEBI:58210"/>
    </ligand>
</feature>
<dbReference type="PANTHER" id="PTHR30011:SF16">
    <property type="entry name" value="C2H2 FINGER DOMAIN TRANSCRIPTION FACTOR (EUROFUNG)-RELATED"/>
    <property type="match status" value="1"/>
</dbReference>
<sequence length="443" mass="48423">MSDRQLHLNVNILNVGFYGSAWRTPRADPQGFVDVGHYVRTAQIAERGTFDAIFLADAPALSDRPEYRPFYALEPTIILAAVAAATTHIGLIATASTTYNEPFNIARRFQSLDLASGGRVGWNVVTTADAAASRNFGFDNVTAHATRYERAAEFTEVVTALWESWEDDALIADKATGAFLDLSRVHAINHSGRHFTVKGPLNLPRSPQGHPVVVQAGASEDGRQLAARYAEAIFSVANTIEEGRAFADDIRRRAARFGRRGEDIVVLPGLATVIGSTEEEARRREEELWSLIPGDYSLVRIAGILKVDPAGLTLDRPLPDDIALPVDGSQTFFRATLDIARREGLTLRQLLRKLGGGTGHRVIVGSPESIADDIERWFRAGAADGFNLMPDVLPEGLEAFVDHVVPILRKRGLFRSEYRGATLRDHFGLQRAQGRPSIPALAG</sequence>
<evidence type="ECO:0000256" key="4">
    <source>
        <dbReference type="ARBA" id="ARBA00023033"/>
    </source>
</evidence>
<feature type="binding site" evidence="6">
    <location>
        <position position="148"/>
    </location>
    <ligand>
        <name>FMN</name>
        <dbReference type="ChEBI" id="CHEBI:58210"/>
    </ligand>
</feature>
<keyword evidence="4 8" id="KW-0503">Monooxygenase</keyword>
<dbReference type="Proteomes" id="UP001143372">
    <property type="component" value="Unassembled WGS sequence"/>
</dbReference>
<dbReference type="PIRSF" id="PIRSF000337">
    <property type="entry name" value="NTA_MOA"/>
    <property type="match status" value="1"/>
</dbReference>
<evidence type="ECO:0000259" key="7">
    <source>
        <dbReference type="Pfam" id="PF00296"/>
    </source>
</evidence>
<dbReference type="AlphaFoldDB" id="A0A9W6J1G3"/>
<dbReference type="SUPFAM" id="SSF51679">
    <property type="entry name" value="Bacterial luciferase-like"/>
    <property type="match status" value="1"/>
</dbReference>
<dbReference type="InterPro" id="IPR051260">
    <property type="entry name" value="Diverse_substr_monoxygenases"/>
</dbReference>
<evidence type="ECO:0000313" key="9">
    <source>
        <dbReference type="Proteomes" id="UP001143372"/>
    </source>
</evidence>
<feature type="binding site" evidence="6">
    <location>
        <position position="57"/>
    </location>
    <ligand>
        <name>FMN</name>
        <dbReference type="ChEBI" id="CHEBI:58210"/>
    </ligand>
</feature>
<evidence type="ECO:0000256" key="1">
    <source>
        <dbReference type="ARBA" id="ARBA00022630"/>
    </source>
</evidence>
<keyword evidence="1 6" id="KW-0285">Flavoprotein</keyword>
<dbReference type="InterPro" id="IPR016215">
    <property type="entry name" value="NTA_MOA"/>
</dbReference>
<evidence type="ECO:0000256" key="2">
    <source>
        <dbReference type="ARBA" id="ARBA00022643"/>
    </source>
</evidence>
<evidence type="ECO:0000256" key="3">
    <source>
        <dbReference type="ARBA" id="ARBA00023002"/>
    </source>
</evidence>
<reference evidence="8" key="1">
    <citation type="journal article" date="2014" name="Int. J. Syst. Evol. Microbiol.">
        <title>Complete genome sequence of Corynebacterium casei LMG S-19264T (=DSM 44701T), isolated from a smear-ripened cheese.</title>
        <authorList>
            <consortium name="US DOE Joint Genome Institute (JGI-PGF)"/>
            <person name="Walter F."/>
            <person name="Albersmeier A."/>
            <person name="Kalinowski J."/>
            <person name="Ruckert C."/>
        </authorList>
    </citation>
    <scope>NUCLEOTIDE SEQUENCE</scope>
    <source>
        <strain evidence="8">VKM B-2347</strain>
    </source>
</reference>
<accession>A0A9W6J1G3</accession>
<gene>
    <name evidence="8" type="ORF">GCM10008179_26980</name>
</gene>
<evidence type="ECO:0000256" key="6">
    <source>
        <dbReference type="PIRSR" id="PIRSR000337-1"/>
    </source>
</evidence>
<dbReference type="GO" id="GO:0016705">
    <property type="term" value="F:oxidoreductase activity, acting on paired donors, with incorporation or reduction of molecular oxygen"/>
    <property type="evidence" value="ECO:0007669"/>
    <property type="project" value="InterPro"/>
</dbReference>
<dbReference type="Pfam" id="PF00296">
    <property type="entry name" value="Bac_luciferase"/>
    <property type="match status" value="1"/>
</dbReference>
<feature type="binding site" evidence="6">
    <location>
        <position position="94"/>
    </location>
    <ligand>
        <name>FMN</name>
        <dbReference type="ChEBI" id="CHEBI:58210"/>
    </ligand>
</feature>
<keyword evidence="3" id="KW-0560">Oxidoreductase</keyword>
<protein>
    <submittedName>
        <fullName evidence="8">Nitrilotriacetate monooxygenase component A</fullName>
    </submittedName>
</protein>
<feature type="binding site" evidence="6">
    <location>
        <position position="219"/>
    </location>
    <ligand>
        <name>FMN</name>
        <dbReference type="ChEBI" id="CHEBI:58210"/>
    </ligand>
</feature>